<protein>
    <recommendedName>
        <fullName evidence="2">Cytochrome C Planctomycete-type domain-containing protein</fullName>
    </recommendedName>
</protein>
<dbReference type="AlphaFoldDB" id="A0A6J4NXY2"/>
<organism evidence="1">
    <name type="scientific">uncultured Phycisphaerae bacterium</name>
    <dbReference type="NCBI Taxonomy" id="904963"/>
    <lineage>
        <taxon>Bacteria</taxon>
        <taxon>Pseudomonadati</taxon>
        <taxon>Planctomycetota</taxon>
        <taxon>Phycisphaerae</taxon>
        <taxon>environmental samples</taxon>
    </lineage>
</organism>
<feature type="non-terminal residue" evidence="1">
    <location>
        <position position="55"/>
    </location>
</feature>
<gene>
    <name evidence="1" type="ORF">AVDCRST_MAG64-1667</name>
</gene>
<reference evidence="1" key="1">
    <citation type="submission" date="2020-02" db="EMBL/GenBank/DDBJ databases">
        <authorList>
            <person name="Meier V. D."/>
        </authorList>
    </citation>
    <scope>NUCLEOTIDE SEQUENCE</scope>
    <source>
        <strain evidence="1">AVDCRST_MAG64</strain>
    </source>
</reference>
<accession>A0A6J4NXY2</accession>
<evidence type="ECO:0008006" key="2">
    <source>
        <dbReference type="Google" id="ProtNLM"/>
    </source>
</evidence>
<dbReference type="EMBL" id="CADCUQ010000383">
    <property type="protein sequence ID" value="CAA9400423.1"/>
    <property type="molecule type" value="Genomic_DNA"/>
</dbReference>
<name>A0A6J4NXY2_9BACT</name>
<proteinExistence type="predicted"/>
<evidence type="ECO:0000313" key="1">
    <source>
        <dbReference type="EMBL" id="CAA9400423.1"/>
    </source>
</evidence>
<sequence>MRPTAVHVTVVVILLSGLGGPLFGGVAPATSPPAIDFVRDVRPILEAHCYACHGP</sequence>